<dbReference type="SMART" id="SM01260">
    <property type="entry name" value="LANC_like"/>
    <property type="match status" value="1"/>
</dbReference>
<evidence type="ECO:0000313" key="2">
    <source>
        <dbReference type="Proteomes" id="UP001595648"/>
    </source>
</evidence>
<comment type="caution">
    <text evidence="1">The sequence shown here is derived from an EMBL/GenBank/DDBJ whole genome shotgun (WGS) entry which is preliminary data.</text>
</comment>
<keyword evidence="2" id="KW-1185">Reference proteome</keyword>
<dbReference type="InterPro" id="IPR007822">
    <property type="entry name" value="LANC-like"/>
</dbReference>
<dbReference type="PANTHER" id="PTHR12736:SF7">
    <property type="entry name" value="LANC-LIKE PROTEIN 3"/>
    <property type="match status" value="1"/>
</dbReference>
<proteinExistence type="predicted"/>
<dbReference type="EMBL" id="JBHRVD010000001">
    <property type="protein sequence ID" value="MFC3326898.1"/>
    <property type="molecule type" value="Genomic_DNA"/>
</dbReference>
<accession>A0ABV7MY30</accession>
<dbReference type="Pfam" id="PF05147">
    <property type="entry name" value="LANC_like"/>
    <property type="match status" value="1"/>
</dbReference>
<name>A0ABV7MY30_9HYPH</name>
<sequence>MSIFLEAAARIGTAVCRSAHWDREGELCNWVGRLAMVATSDGEVANPQAGALGPELYGGTSGVALFLAELFGRTGEPEFGRTALGAVRRALRQCERSPNPIDGGYALSVFDGALGVAYAAWRVALRVEADGLAEHACALLIAATEVRRASHPLDVIGGNSGAIAALLTLHHAGVCPDGRDLAVGLAEELCRVAIRRNDVAIWQQPGGARVESVPLTGFAHGAAGIGLALLEAHGATGRTDFLEISRRAFAYEDRLFEPVVGNWPDFRCVSGMGHGDERPPYAVAWCHGAPGIALSRLRAMALDPARRDDLAATARAGLRTTLDTARLWSRGDVTLCHGLAGLSEILMIAGLTLDDETYAGAAQTIARGLIETYSERGNWPTGTGGPTPSLMLGTAGIGYHFLRLDAPELIPTILVPGSQIW</sequence>
<dbReference type="Gene3D" id="1.50.10.20">
    <property type="match status" value="1"/>
</dbReference>
<dbReference type="PRINTS" id="PR01950">
    <property type="entry name" value="LANCSUPER"/>
</dbReference>
<dbReference type="PRINTS" id="PR01955">
    <property type="entry name" value="LANCFRANKIA"/>
</dbReference>
<dbReference type="SUPFAM" id="SSF158745">
    <property type="entry name" value="LanC-like"/>
    <property type="match status" value="1"/>
</dbReference>
<organism evidence="1 2">
    <name type="scientific">Mesorhizobium cantuariense</name>
    <dbReference type="NCBI Taxonomy" id="1300275"/>
    <lineage>
        <taxon>Bacteria</taxon>
        <taxon>Pseudomonadati</taxon>
        <taxon>Pseudomonadota</taxon>
        <taxon>Alphaproteobacteria</taxon>
        <taxon>Hyphomicrobiales</taxon>
        <taxon>Phyllobacteriaceae</taxon>
        <taxon>Mesorhizobium</taxon>
    </lineage>
</organism>
<gene>
    <name evidence="1" type="ORF">ACFOJ9_34830</name>
</gene>
<dbReference type="Proteomes" id="UP001595648">
    <property type="component" value="Unassembled WGS sequence"/>
</dbReference>
<evidence type="ECO:0000313" key="1">
    <source>
        <dbReference type="EMBL" id="MFC3326898.1"/>
    </source>
</evidence>
<protein>
    <submittedName>
        <fullName evidence="1">Lanthionine synthetase LanC family protein</fullName>
    </submittedName>
</protein>
<dbReference type="PANTHER" id="PTHR12736">
    <property type="entry name" value="LANC-LIKE PROTEIN"/>
    <property type="match status" value="1"/>
</dbReference>
<dbReference type="RefSeq" id="WP_378986098.1">
    <property type="nucleotide sequence ID" value="NZ_JBHRVD010000001.1"/>
</dbReference>
<reference evidence="2" key="1">
    <citation type="journal article" date="2019" name="Int. J. Syst. Evol. Microbiol.">
        <title>The Global Catalogue of Microorganisms (GCM) 10K type strain sequencing project: providing services to taxonomists for standard genome sequencing and annotation.</title>
        <authorList>
            <consortium name="The Broad Institute Genomics Platform"/>
            <consortium name="The Broad Institute Genome Sequencing Center for Infectious Disease"/>
            <person name="Wu L."/>
            <person name="Ma J."/>
        </authorList>
    </citation>
    <scope>NUCLEOTIDE SEQUENCE [LARGE SCALE GENOMIC DNA]</scope>
    <source>
        <strain evidence="2">ICMP 19515</strain>
    </source>
</reference>